<gene>
    <name evidence="1" type="ORF">V6N12_016507</name>
</gene>
<keyword evidence="2" id="KW-1185">Reference proteome</keyword>
<comment type="caution">
    <text evidence="1">The sequence shown here is derived from an EMBL/GenBank/DDBJ whole genome shotgun (WGS) entry which is preliminary data.</text>
</comment>
<organism evidence="1 2">
    <name type="scientific">Hibiscus sabdariffa</name>
    <name type="common">roselle</name>
    <dbReference type="NCBI Taxonomy" id="183260"/>
    <lineage>
        <taxon>Eukaryota</taxon>
        <taxon>Viridiplantae</taxon>
        <taxon>Streptophyta</taxon>
        <taxon>Embryophyta</taxon>
        <taxon>Tracheophyta</taxon>
        <taxon>Spermatophyta</taxon>
        <taxon>Magnoliopsida</taxon>
        <taxon>eudicotyledons</taxon>
        <taxon>Gunneridae</taxon>
        <taxon>Pentapetalae</taxon>
        <taxon>rosids</taxon>
        <taxon>malvids</taxon>
        <taxon>Malvales</taxon>
        <taxon>Malvaceae</taxon>
        <taxon>Malvoideae</taxon>
        <taxon>Hibiscus</taxon>
    </lineage>
</organism>
<proteinExistence type="predicted"/>
<name>A0ABR2CDW1_9ROSI</name>
<evidence type="ECO:0000313" key="1">
    <source>
        <dbReference type="EMBL" id="KAK8517665.1"/>
    </source>
</evidence>
<accession>A0ABR2CDW1</accession>
<dbReference type="EMBL" id="JBBPBM010000055">
    <property type="protein sequence ID" value="KAK8517665.1"/>
    <property type="molecule type" value="Genomic_DNA"/>
</dbReference>
<dbReference type="Proteomes" id="UP001472677">
    <property type="component" value="Unassembled WGS sequence"/>
</dbReference>
<evidence type="ECO:0000313" key="2">
    <source>
        <dbReference type="Proteomes" id="UP001472677"/>
    </source>
</evidence>
<sequence>MFIKREGTKEGIERVDISGNYLDEKCFDYPINQLLICFFKNFRDFLLLNVVLLVGRAQLGGPLSFAVLTDEVAYLITSVVCPRSVAAAGYGTMCFSYGGLKLGQWPGLEAEAFIPKDLLWLKLQTSTSSSS</sequence>
<protein>
    <submittedName>
        <fullName evidence="1">Uncharacterized protein</fullName>
    </submittedName>
</protein>
<reference evidence="1 2" key="1">
    <citation type="journal article" date="2024" name="G3 (Bethesda)">
        <title>Genome assembly of Hibiscus sabdariffa L. provides insights into metabolisms of medicinal natural products.</title>
        <authorList>
            <person name="Kim T."/>
        </authorList>
    </citation>
    <scope>NUCLEOTIDE SEQUENCE [LARGE SCALE GENOMIC DNA]</scope>
    <source>
        <strain evidence="1">TK-2024</strain>
        <tissue evidence="1">Old leaves</tissue>
    </source>
</reference>